<keyword evidence="2" id="KW-0418">Kinase</keyword>
<dbReference type="InterPro" id="IPR027417">
    <property type="entry name" value="P-loop_NTPase"/>
</dbReference>
<dbReference type="PANTHER" id="PTHR10513">
    <property type="entry name" value="DEOXYNUCLEOSIDE KINASE"/>
    <property type="match status" value="1"/>
</dbReference>
<dbReference type="GO" id="GO:0005737">
    <property type="term" value="C:cytoplasm"/>
    <property type="evidence" value="ECO:0007669"/>
    <property type="project" value="TreeGrafter"/>
</dbReference>
<dbReference type="PIRSF" id="PIRSF000705">
    <property type="entry name" value="DNK"/>
    <property type="match status" value="1"/>
</dbReference>
<evidence type="ECO:0000259" key="1">
    <source>
        <dbReference type="Pfam" id="PF01712"/>
    </source>
</evidence>
<evidence type="ECO:0000313" key="2">
    <source>
        <dbReference type="EMBL" id="VAX21078.1"/>
    </source>
</evidence>
<reference evidence="2" key="1">
    <citation type="submission" date="2018-06" db="EMBL/GenBank/DDBJ databases">
        <authorList>
            <person name="Zhirakovskaya E."/>
        </authorList>
    </citation>
    <scope>NUCLEOTIDE SEQUENCE</scope>
</reference>
<dbReference type="GO" id="GO:0005524">
    <property type="term" value="F:ATP binding"/>
    <property type="evidence" value="ECO:0007669"/>
    <property type="project" value="InterPro"/>
</dbReference>
<dbReference type="CDD" id="cd01673">
    <property type="entry name" value="dNK"/>
    <property type="match status" value="1"/>
</dbReference>
<dbReference type="AlphaFoldDB" id="A0A3B1CAX5"/>
<organism evidence="2">
    <name type="scientific">hydrothermal vent metagenome</name>
    <dbReference type="NCBI Taxonomy" id="652676"/>
    <lineage>
        <taxon>unclassified sequences</taxon>
        <taxon>metagenomes</taxon>
        <taxon>ecological metagenomes</taxon>
    </lineage>
</organism>
<dbReference type="EC" id="2.7.1.76" evidence="2"/>
<dbReference type="EMBL" id="UOGA01000193">
    <property type="protein sequence ID" value="VAX21078.1"/>
    <property type="molecule type" value="Genomic_DNA"/>
</dbReference>
<dbReference type="InterPro" id="IPR031314">
    <property type="entry name" value="DNK_dom"/>
</dbReference>
<dbReference type="GO" id="GO:0004136">
    <property type="term" value="F:deoxyadenosine kinase activity"/>
    <property type="evidence" value="ECO:0007669"/>
    <property type="project" value="UniProtKB-EC"/>
</dbReference>
<dbReference type="SUPFAM" id="SSF52540">
    <property type="entry name" value="P-loop containing nucleoside triphosphate hydrolases"/>
    <property type="match status" value="1"/>
</dbReference>
<protein>
    <submittedName>
        <fullName evidence="2">Deoxyadenosine kinase / Deoxyguanosine kinase</fullName>
        <ecNumber evidence="2">2.7.1.113</ecNumber>
        <ecNumber evidence="2">2.7.1.76</ecNumber>
    </submittedName>
</protein>
<sequence>MSRYIAIEGPIGVGKSSLAKLLGERFEVEPIYEQVEENPFLDSFYRDKSAYAFQTQMFFLVSRYKQLSQLSQVDLFKQVTVCDYIMERDLVFAKLNLDDSEFRLYLDIYNHLVKHVPAPDLAVYLQADTSTLMKRISIRDRDAEQGISEEYIEKVNSAFNDFFFNYRGGPLLIINTNNIDFVANEEDFEKLVKKVRSDVQGVEFFNPLGSLF</sequence>
<keyword evidence="2" id="KW-0808">Transferase</keyword>
<proteinExistence type="predicted"/>
<dbReference type="InterPro" id="IPR050566">
    <property type="entry name" value="Deoxyribonucleoside_kinase"/>
</dbReference>
<dbReference type="GO" id="GO:0004138">
    <property type="term" value="F:deoxyguanosine kinase activity"/>
    <property type="evidence" value="ECO:0007669"/>
    <property type="project" value="UniProtKB-EC"/>
</dbReference>
<dbReference type="EC" id="2.7.1.113" evidence="2"/>
<dbReference type="InterPro" id="IPR002624">
    <property type="entry name" value="DCK/DGK"/>
</dbReference>
<dbReference type="PANTHER" id="PTHR10513:SF46">
    <property type="entry name" value="DEOXYGUANOSINE KINASE"/>
    <property type="match status" value="1"/>
</dbReference>
<dbReference type="Pfam" id="PF01712">
    <property type="entry name" value="dNK"/>
    <property type="match status" value="1"/>
</dbReference>
<accession>A0A3B1CAX5</accession>
<name>A0A3B1CAX5_9ZZZZ</name>
<dbReference type="Gene3D" id="3.40.50.300">
    <property type="entry name" value="P-loop containing nucleotide triphosphate hydrolases"/>
    <property type="match status" value="1"/>
</dbReference>
<gene>
    <name evidence="2" type="ORF">MNBD_NITROSPINAE04-2235</name>
</gene>
<feature type="domain" description="Deoxynucleoside kinase" evidence="1">
    <location>
        <begin position="5"/>
        <end position="197"/>
    </location>
</feature>